<evidence type="ECO:0000313" key="1">
    <source>
        <dbReference type="EMBL" id="CDX16504.1"/>
    </source>
</evidence>
<keyword evidence="2" id="KW-1185">Reference proteome</keyword>
<dbReference type="Proteomes" id="UP000045285">
    <property type="component" value="Unassembled WGS sequence"/>
</dbReference>
<evidence type="ECO:0000313" key="2">
    <source>
        <dbReference type="Proteomes" id="UP000045285"/>
    </source>
</evidence>
<name>A0A090DQ77_MESPL</name>
<protein>
    <submittedName>
        <fullName evidence="1">Uncharacterized protein</fullName>
    </submittedName>
</protein>
<reference evidence="2" key="1">
    <citation type="submission" date="2014-08" db="EMBL/GenBank/DDBJ databases">
        <authorList>
            <person name="Moulin L."/>
        </authorList>
    </citation>
    <scope>NUCLEOTIDE SEQUENCE [LARGE SCALE GENOMIC DNA]</scope>
</reference>
<organism evidence="1 2">
    <name type="scientific">Mesorhizobium plurifarium</name>
    <dbReference type="NCBI Taxonomy" id="69974"/>
    <lineage>
        <taxon>Bacteria</taxon>
        <taxon>Pseudomonadati</taxon>
        <taxon>Pseudomonadota</taxon>
        <taxon>Alphaproteobacteria</taxon>
        <taxon>Hyphomicrobiales</taxon>
        <taxon>Phyllobacteriaceae</taxon>
        <taxon>Mesorhizobium</taxon>
    </lineage>
</organism>
<accession>A0A090DQ77</accession>
<gene>
    <name evidence="1" type="ORF">MPL3356_220090</name>
</gene>
<sequence>MANAASCRGLAVLPIREFEAGGHMIRVAVVIAIAASASACTSQANVPYSSKTTCTNHIVYGQIPGGALVPRNENVCIPNTPYKSCLQYLDRRTGNAVVRCTPLTRKATTPEGRARQLAGSKYP</sequence>
<dbReference type="EMBL" id="CCMZ01000015">
    <property type="protein sequence ID" value="CDX16504.1"/>
    <property type="molecule type" value="Genomic_DNA"/>
</dbReference>
<dbReference type="AlphaFoldDB" id="A0A090DQ77"/>
<proteinExistence type="predicted"/>